<gene>
    <name evidence="3" type="ORF">AVDCRST_MAG92-5017</name>
</gene>
<proteinExistence type="predicted"/>
<keyword evidence="2" id="KW-0812">Transmembrane</keyword>
<evidence type="ECO:0008006" key="4">
    <source>
        <dbReference type="Google" id="ProtNLM"/>
    </source>
</evidence>
<keyword evidence="2" id="KW-0472">Membrane</keyword>
<accession>A0A6J4K9T2</accession>
<feature type="transmembrane region" description="Helical" evidence="2">
    <location>
        <begin position="95"/>
        <end position="118"/>
    </location>
</feature>
<organism evidence="3">
    <name type="scientific">uncultured Coleofasciculus sp</name>
    <dbReference type="NCBI Taxonomy" id="1267456"/>
    <lineage>
        <taxon>Bacteria</taxon>
        <taxon>Bacillati</taxon>
        <taxon>Cyanobacteriota</taxon>
        <taxon>Cyanophyceae</taxon>
        <taxon>Coleofasciculales</taxon>
        <taxon>Coleofasciculaceae</taxon>
        <taxon>Coleofasciculus</taxon>
        <taxon>environmental samples</taxon>
    </lineage>
</organism>
<evidence type="ECO:0000256" key="1">
    <source>
        <dbReference type="SAM" id="MobiDB-lite"/>
    </source>
</evidence>
<feature type="region of interest" description="Disordered" evidence="1">
    <location>
        <begin position="668"/>
        <end position="692"/>
    </location>
</feature>
<sequence>MTRDREIPDPWPTSKSSPGQPNRKRKKSDSEALANPRTSAAKRPLVPPKIAREGRPTIANLQQELPPPEPQQLATAEELPPSPSKWHWRNFKTDLRFWAILIVLIFSGVGLTAVALLLKLPTVPNCPATFWPTASASMRLYCAQLAGNKQTAENLLQAIALVQDLPADHPLRPEINRQIEEWSQDILKIGDEKFQVGQLDEAINIARRIPNGVSAQKLVEQRIERWKTIWAQGQSIFAKTEEQLRQSNWVQAFREAVKMTSVENKYWAITKYDQLTKLIQIAKIASAQLDKAHELSKSDSIDDILAAIKQAEKISSQSYAYKEAQKLIAECGKKLLKIAEYRLEQRNGKGVLEVAEKIPPSVKLESQKNDLINLGNALTQATSGTISSLEEAIASAQKVSSSRPLGAKGQQLISRWQREVQDITQLERARTFANSGLVPDLRSAIAEAKEIPSGNPRYSEARAEINRWTRQAETIEDQPYLDRATQIANFGGQPSLQEAIQEASRIAPGRALYKQAQEKIGQWTDTLQRQQDQPFLDQARTLASGGNIPSAIAAAQQIRSGRALYREAQSDIETWQAEIRGQQRLQEAYQTASAGTPEAFSAAIRVARQVPSSSSARADARTMVNRWSNQLLSIAQDRSSYNIREAIGIAKMIPSSADAYEAAQTQIQSWQNILEPPPPPVSEPLPSAIDTQ</sequence>
<protein>
    <recommendedName>
        <fullName evidence="4">Chromosome segregation ATPase</fullName>
    </recommendedName>
</protein>
<name>A0A6J4K9T2_9CYAN</name>
<feature type="region of interest" description="Disordered" evidence="1">
    <location>
        <begin position="1"/>
        <end position="82"/>
    </location>
</feature>
<keyword evidence="2" id="KW-1133">Transmembrane helix</keyword>
<dbReference type="AlphaFoldDB" id="A0A6J4K9T2"/>
<dbReference type="EMBL" id="CADCTM010000877">
    <property type="protein sequence ID" value="CAA9299985.1"/>
    <property type="molecule type" value="Genomic_DNA"/>
</dbReference>
<reference evidence="3" key="1">
    <citation type="submission" date="2020-02" db="EMBL/GenBank/DDBJ databases">
        <authorList>
            <person name="Meier V. D."/>
        </authorList>
    </citation>
    <scope>NUCLEOTIDE SEQUENCE</scope>
    <source>
        <strain evidence="3">AVDCRST_MAG92</strain>
    </source>
</reference>
<evidence type="ECO:0000256" key="2">
    <source>
        <dbReference type="SAM" id="Phobius"/>
    </source>
</evidence>
<evidence type="ECO:0000313" key="3">
    <source>
        <dbReference type="EMBL" id="CAA9299985.1"/>
    </source>
</evidence>